<keyword evidence="2" id="KW-0812">Transmembrane</keyword>
<keyword evidence="2" id="KW-0472">Membrane</keyword>
<evidence type="ECO:0000313" key="4">
    <source>
        <dbReference type="Proteomes" id="UP000070155"/>
    </source>
</evidence>
<feature type="transmembrane region" description="Helical" evidence="2">
    <location>
        <begin position="31"/>
        <end position="58"/>
    </location>
</feature>
<keyword evidence="2" id="KW-1133">Transmembrane helix</keyword>
<organism evidence="3 4">
    <name type="scientific">candidate division MSBL1 archaeon SCGC-AAA259I07</name>
    <dbReference type="NCBI Taxonomy" id="1698266"/>
    <lineage>
        <taxon>Archaea</taxon>
        <taxon>Methanobacteriati</taxon>
        <taxon>Methanobacteriota</taxon>
        <taxon>candidate division MSBL1</taxon>
    </lineage>
</organism>
<name>A0A133UKD5_9EURY</name>
<dbReference type="AlphaFoldDB" id="A0A133UKD5"/>
<keyword evidence="4" id="KW-1185">Reference proteome</keyword>
<evidence type="ECO:0000256" key="2">
    <source>
        <dbReference type="SAM" id="Phobius"/>
    </source>
</evidence>
<evidence type="ECO:0000313" key="3">
    <source>
        <dbReference type="EMBL" id="KXA94641.1"/>
    </source>
</evidence>
<reference evidence="3 4" key="1">
    <citation type="journal article" date="2016" name="Sci. Rep.">
        <title>Metabolic traits of an uncultured archaeal lineage -MSBL1- from brine pools of the Red Sea.</title>
        <authorList>
            <person name="Mwirichia R."/>
            <person name="Alam I."/>
            <person name="Rashid M."/>
            <person name="Vinu M."/>
            <person name="Ba-Alawi W."/>
            <person name="Anthony Kamau A."/>
            <person name="Kamanda Ngugi D."/>
            <person name="Goker M."/>
            <person name="Klenk H.P."/>
            <person name="Bajic V."/>
            <person name="Stingl U."/>
        </authorList>
    </citation>
    <scope>NUCLEOTIDE SEQUENCE [LARGE SCALE GENOMIC DNA]</scope>
    <source>
        <strain evidence="3">SCGC-AAA259I07</strain>
    </source>
</reference>
<proteinExistence type="predicted"/>
<evidence type="ECO:0000256" key="1">
    <source>
        <dbReference type="SAM" id="MobiDB-lite"/>
    </source>
</evidence>
<accession>A0A133UKD5</accession>
<protein>
    <submittedName>
        <fullName evidence="3">Uncharacterized protein</fullName>
    </submittedName>
</protein>
<gene>
    <name evidence="3" type="ORF">AKJ36_02525</name>
</gene>
<feature type="region of interest" description="Disordered" evidence="1">
    <location>
        <begin position="1"/>
        <end position="22"/>
    </location>
</feature>
<dbReference type="Proteomes" id="UP000070155">
    <property type="component" value="Unassembled WGS sequence"/>
</dbReference>
<comment type="caution">
    <text evidence="3">The sequence shown here is derived from an EMBL/GenBank/DDBJ whole genome shotgun (WGS) entry which is preliminary data.</text>
</comment>
<dbReference type="EMBL" id="LHXQ01000036">
    <property type="protein sequence ID" value="KXA94641.1"/>
    <property type="molecule type" value="Genomic_DNA"/>
</dbReference>
<sequence length="59" mass="6832">MSKKLDWKTKNRTKRRREGVQSSSIWDLPKFLVLVTWTVLSILLFGSCAVVDTFYLVIG</sequence>